<keyword evidence="2" id="KW-1185">Reference proteome</keyword>
<protein>
    <submittedName>
        <fullName evidence="1">Helix-turn-helix transcriptional regulator</fullName>
    </submittedName>
</protein>
<organism evidence="1 2">
    <name type="scientific">Paractinoplanes ovalisporus</name>
    <dbReference type="NCBI Taxonomy" id="2810368"/>
    <lineage>
        <taxon>Bacteria</taxon>
        <taxon>Bacillati</taxon>
        <taxon>Actinomycetota</taxon>
        <taxon>Actinomycetes</taxon>
        <taxon>Micromonosporales</taxon>
        <taxon>Micromonosporaceae</taxon>
        <taxon>Paractinoplanes</taxon>
    </lineage>
</organism>
<name>A0ABS2A2G5_9ACTN</name>
<sequence length="140" mass="14483">MTTIPFGPQLIGRTEKALNALLNRELSGTGLTEPQWVVLTLTVLSKGEPGLPARIAEALRVPEPDAHDHLAALTAAGLVEAGSTGATPTAYGLDVWNSVRAATVRITDSLWSDLPESDRTAAAHVLNTVLARAGAALAAA</sequence>
<evidence type="ECO:0000313" key="1">
    <source>
        <dbReference type="EMBL" id="MBM2614025.1"/>
    </source>
</evidence>
<proteinExistence type="predicted"/>
<dbReference type="InterPro" id="IPR036390">
    <property type="entry name" value="WH_DNA-bd_sf"/>
</dbReference>
<dbReference type="EMBL" id="JAENHP010000001">
    <property type="protein sequence ID" value="MBM2614025.1"/>
    <property type="molecule type" value="Genomic_DNA"/>
</dbReference>
<dbReference type="Gene3D" id="1.10.10.10">
    <property type="entry name" value="Winged helix-like DNA-binding domain superfamily/Winged helix DNA-binding domain"/>
    <property type="match status" value="1"/>
</dbReference>
<dbReference type="Proteomes" id="UP000632138">
    <property type="component" value="Unassembled WGS sequence"/>
</dbReference>
<dbReference type="InterPro" id="IPR036388">
    <property type="entry name" value="WH-like_DNA-bd_sf"/>
</dbReference>
<comment type="caution">
    <text evidence="1">The sequence shown here is derived from an EMBL/GenBank/DDBJ whole genome shotgun (WGS) entry which is preliminary data.</text>
</comment>
<dbReference type="SUPFAM" id="SSF46785">
    <property type="entry name" value="Winged helix' DNA-binding domain"/>
    <property type="match status" value="1"/>
</dbReference>
<evidence type="ECO:0000313" key="2">
    <source>
        <dbReference type="Proteomes" id="UP000632138"/>
    </source>
</evidence>
<gene>
    <name evidence="1" type="ORF">JIG36_00455</name>
</gene>
<dbReference type="RefSeq" id="WP_203373951.1">
    <property type="nucleotide sequence ID" value="NZ_JAENHP010000001.1"/>
</dbReference>
<reference evidence="1 2" key="1">
    <citation type="submission" date="2021-01" db="EMBL/GenBank/DDBJ databases">
        <title>Actinoplanes sp. nov. LDG1-06 isolated from lichen.</title>
        <authorList>
            <person name="Saeng-In P."/>
            <person name="Phongsopitanun W."/>
            <person name="Kanchanasin P."/>
            <person name="Yuki M."/>
            <person name="Kudo T."/>
            <person name="Ohkuma M."/>
            <person name="Tanasupawat S."/>
        </authorList>
    </citation>
    <scope>NUCLEOTIDE SEQUENCE [LARGE SCALE GENOMIC DNA]</scope>
    <source>
        <strain evidence="1 2">LDG1-06</strain>
    </source>
</reference>
<accession>A0ABS2A2G5</accession>